<evidence type="ECO:0000313" key="8">
    <source>
        <dbReference type="EMBL" id="THF75650.1"/>
    </source>
</evidence>
<evidence type="ECO:0000256" key="5">
    <source>
        <dbReference type="SAM" id="MobiDB-lite"/>
    </source>
</evidence>
<dbReference type="InterPro" id="IPR013189">
    <property type="entry name" value="Glyco_hydro_32_C"/>
</dbReference>
<dbReference type="Pfam" id="PF08244">
    <property type="entry name" value="Glyco_hydro_32C"/>
    <property type="match status" value="1"/>
</dbReference>
<reference evidence="8 9" key="1">
    <citation type="submission" date="2019-04" db="EMBL/GenBank/DDBJ databases">
        <title>Cohnella sp. nov. isolated from preserved vegetables.</title>
        <authorList>
            <person name="Lin S.-Y."/>
            <person name="Hung M.-H."/>
            <person name="Young C.-C."/>
        </authorList>
    </citation>
    <scope>NUCLEOTIDE SEQUENCE [LARGE SCALE GENOMIC DNA]</scope>
    <source>
        <strain evidence="8 9">CC-MHH1044</strain>
    </source>
</reference>
<feature type="compositionally biased region" description="Basic and acidic residues" evidence="5">
    <location>
        <begin position="254"/>
        <end position="265"/>
    </location>
</feature>
<gene>
    <name evidence="8" type="ORF">E6C55_21530</name>
</gene>
<dbReference type="InterPro" id="IPR023296">
    <property type="entry name" value="Glyco_hydro_beta-prop_sf"/>
</dbReference>
<evidence type="ECO:0000256" key="2">
    <source>
        <dbReference type="ARBA" id="ARBA00022801"/>
    </source>
</evidence>
<feature type="domain" description="Glycosyl hydrolase family 32 C-terminal" evidence="7">
    <location>
        <begin position="378"/>
        <end position="533"/>
    </location>
</feature>
<proteinExistence type="inferred from homology"/>
<dbReference type="InterPro" id="IPR013148">
    <property type="entry name" value="Glyco_hydro_32_N"/>
</dbReference>
<dbReference type="Gene3D" id="2.60.120.560">
    <property type="entry name" value="Exo-inulinase, domain 1"/>
    <property type="match status" value="1"/>
</dbReference>
<feature type="domain" description="Glycosyl hydrolase family 32 N-terminal" evidence="6">
    <location>
        <begin position="28"/>
        <end position="375"/>
    </location>
</feature>
<dbReference type="InterPro" id="IPR018053">
    <property type="entry name" value="Glyco_hydro_32_AS"/>
</dbReference>
<comment type="similarity">
    <text evidence="1 4">Belongs to the glycosyl hydrolase 32 family.</text>
</comment>
<dbReference type="Proteomes" id="UP000310636">
    <property type="component" value="Unassembled WGS sequence"/>
</dbReference>
<evidence type="ECO:0000256" key="4">
    <source>
        <dbReference type="RuleBase" id="RU362110"/>
    </source>
</evidence>
<evidence type="ECO:0000259" key="7">
    <source>
        <dbReference type="Pfam" id="PF08244"/>
    </source>
</evidence>
<keyword evidence="2 4" id="KW-0378">Hydrolase</keyword>
<dbReference type="InterPro" id="IPR013320">
    <property type="entry name" value="ConA-like_dom_sf"/>
</dbReference>
<protein>
    <submittedName>
        <fullName evidence="8">Glycoside hydrolase family 32 protein</fullName>
    </submittedName>
</protein>
<evidence type="ECO:0000256" key="1">
    <source>
        <dbReference type="ARBA" id="ARBA00009902"/>
    </source>
</evidence>
<dbReference type="PANTHER" id="PTHR42800:SF1">
    <property type="entry name" value="EXOINULINASE INUD (AFU_ORTHOLOGUE AFUA_5G00480)"/>
    <property type="match status" value="1"/>
</dbReference>
<sequence>MPSPEEIDDLLNSTEDDSLNDKYRPHYHFTPPSRWMNDPNGMVFFQGEYHLFYQHHPYGSEWGPMHWGHAVSRDLVVWEHLPVALEPDGNGMIFSGSAVADSRDTSGLFGGDPGLVAIFTHADTYPASGTDAEPEAEERPRQRQSVGFSADRGRTWTMYEGNPVLAEPELTDFRDPKVIWYEPGGHWVMVIAAGDHVRFYTSPNLLAWTFASEFGRTEGSHEGVWECPDLVWLPVVDEDGEDIEDAEDVENADDGERAEEGEGAEREGSWVLIVSIGDGLPEGSKTQYFLGSFDGTAFVSSSAEQLWLDEGRDNYAGVTWSDIPQEDGRTILIGWMSNWRYANVTPTGAWRGAMTIPRVLTLRSTADGLRLCQRPVEELKALRGTGERRQEIAVPGESRHELGFGGCAYEIEAVFEPSGAAEFGFALRRSADDAQETLVGYATAEAELFIDRTRAGESGFSEAFAARHGVRLRPEPDGTIRLRALVDRCSVEVFAGGGVAALTDLIYPDPGSVGLALYAKGGEARVRELSFWPLETRQTD</sequence>
<evidence type="ECO:0000256" key="3">
    <source>
        <dbReference type="ARBA" id="ARBA00023295"/>
    </source>
</evidence>
<organism evidence="8 9">
    <name type="scientific">Cohnella fermenti</name>
    <dbReference type="NCBI Taxonomy" id="2565925"/>
    <lineage>
        <taxon>Bacteria</taxon>
        <taxon>Bacillati</taxon>
        <taxon>Bacillota</taxon>
        <taxon>Bacilli</taxon>
        <taxon>Bacillales</taxon>
        <taxon>Paenibacillaceae</taxon>
        <taxon>Cohnella</taxon>
    </lineage>
</organism>
<feature type="region of interest" description="Disordered" evidence="5">
    <location>
        <begin position="126"/>
        <end position="147"/>
    </location>
</feature>
<dbReference type="GO" id="GO:0004575">
    <property type="term" value="F:sucrose alpha-glucosidase activity"/>
    <property type="evidence" value="ECO:0007669"/>
    <property type="project" value="TreeGrafter"/>
</dbReference>
<dbReference type="EMBL" id="SSOB01000030">
    <property type="protein sequence ID" value="THF75650.1"/>
    <property type="molecule type" value="Genomic_DNA"/>
</dbReference>
<dbReference type="SUPFAM" id="SSF75005">
    <property type="entry name" value="Arabinanase/levansucrase/invertase"/>
    <property type="match status" value="1"/>
</dbReference>
<dbReference type="Pfam" id="PF00251">
    <property type="entry name" value="Glyco_hydro_32N"/>
    <property type="match status" value="1"/>
</dbReference>
<dbReference type="SUPFAM" id="SSF49899">
    <property type="entry name" value="Concanavalin A-like lectins/glucanases"/>
    <property type="match status" value="1"/>
</dbReference>
<evidence type="ECO:0000313" key="9">
    <source>
        <dbReference type="Proteomes" id="UP000310636"/>
    </source>
</evidence>
<dbReference type="PROSITE" id="PS00609">
    <property type="entry name" value="GLYCOSYL_HYDROL_F32"/>
    <property type="match status" value="1"/>
</dbReference>
<dbReference type="PANTHER" id="PTHR42800">
    <property type="entry name" value="EXOINULINASE INUD (AFU_ORTHOLOGUE AFUA_5G00480)"/>
    <property type="match status" value="1"/>
</dbReference>
<dbReference type="SMART" id="SM00640">
    <property type="entry name" value="Glyco_32"/>
    <property type="match status" value="1"/>
</dbReference>
<dbReference type="CDD" id="cd18622">
    <property type="entry name" value="GH32_Inu-like"/>
    <property type="match status" value="1"/>
</dbReference>
<keyword evidence="9" id="KW-1185">Reference proteome</keyword>
<evidence type="ECO:0000259" key="6">
    <source>
        <dbReference type="Pfam" id="PF00251"/>
    </source>
</evidence>
<dbReference type="Gene3D" id="2.115.10.20">
    <property type="entry name" value="Glycosyl hydrolase domain, family 43"/>
    <property type="match status" value="1"/>
</dbReference>
<name>A0A4S4BLL1_9BACL</name>
<comment type="caution">
    <text evidence="8">The sequence shown here is derived from an EMBL/GenBank/DDBJ whole genome shotgun (WGS) entry which is preliminary data.</text>
</comment>
<dbReference type="GO" id="GO:0005987">
    <property type="term" value="P:sucrose catabolic process"/>
    <property type="evidence" value="ECO:0007669"/>
    <property type="project" value="TreeGrafter"/>
</dbReference>
<dbReference type="OrthoDB" id="9759709at2"/>
<dbReference type="GO" id="GO:0005737">
    <property type="term" value="C:cytoplasm"/>
    <property type="evidence" value="ECO:0007669"/>
    <property type="project" value="TreeGrafter"/>
</dbReference>
<feature type="region of interest" description="Disordered" evidence="5">
    <location>
        <begin position="245"/>
        <end position="265"/>
    </location>
</feature>
<accession>A0A4S4BLL1</accession>
<keyword evidence="3 4" id="KW-0326">Glycosidase</keyword>
<dbReference type="InterPro" id="IPR001362">
    <property type="entry name" value="Glyco_hydro_32"/>
</dbReference>
<dbReference type="AlphaFoldDB" id="A0A4S4BLL1"/>